<evidence type="ECO:0000313" key="1">
    <source>
        <dbReference type="Ensembl" id="ENSMGAP00000022540.1"/>
    </source>
</evidence>
<reference evidence="1" key="3">
    <citation type="submission" date="2025-09" db="UniProtKB">
        <authorList>
            <consortium name="Ensembl"/>
        </authorList>
    </citation>
    <scope>IDENTIFICATION</scope>
</reference>
<dbReference type="Pfam" id="PF11573">
    <property type="entry name" value="Med23"/>
    <property type="match status" value="1"/>
</dbReference>
<proteinExistence type="predicted"/>
<reference evidence="1 2" key="1">
    <citation type="journal article" date="2010" name="PLoS Biol.">
        <title>Multi-platform next-generation sequencing of the domestic turkey (Meleagris gallopavo): genome assembly and analysis.</title>
        <authorList>
            <person name="Dalloul R.A."/>
            <person name="Long J.A."/>
            <person name="Zimin A.V."/>
            <person name="Aslam L."/>
            <person name="Beal K."/>
            <person name="Blomberg L.A."/>
            <person name="Bouffard P."/>
            <person name="Burt D.W."/>
            <person name="Crasta O."/>
            <person name="Crooijmans R.P."/>
            <person name="Cooper K."/>
            <person name="Coulombe R.A."/>
            <person name="De S."/>
            <person name="Delany M.E."/>
            <person name="Dodgson J.B."/>
            <person name="Dong J.J."/>
            <person name="Evans C."/>
            <person name="Frederickson K.M."/>
            <person name="Flicek P."/>
            <person name="Florea L."/>
            <person name="Folkerts O."/>
            <person name="Groenen M.A."/>
            <person name="Harkins T.T."/>
            <person name="Herrero J."/>
            <person name="Hoffmann S."/>
            <person name="Megens H.J."/>
            <person name="Jiang A."/>
            <person name="de Jong P."/>
            <person name="Kaiser P."/>
            <person name="Kim H."/>
            <person name="Kim K.W."/>
            <person name="Kim S."/>
            <person name="Langenberger D."/>
            <person name="Lee M.K."/>
            <person name="Lee T."/>
            <person name="Mane S."/>
            <person name="Marcais G."/>
            <person name="Marz M."/>
            <person name="McElroy A.P."/>
            <person name="Modise T."/>
            <person name="Nefedov M."/>
            <person name="Notredame C."/>
            <person name="Paton I.R."/>
            <person name="Payne W.S."/>
            <person name="Pertea G."/>
            <person name="Prickett D."/>
            <person name="Puiu D."/>
            <person name="Qioa D."/>
            <person name="Raineri E."/>
            <person name="Ruffier M."/>
            <person name="Salzberg S.L."/>
            <person name="Schatz M.C."/>
            <person name="Scheuring C."/>
            <person name="Schmidt C.J."/>
            <person name="Schroeder S."/>
            <person name="Searle S.M."/>
            <person name="Smith E.J."/>
            <person name="Smith J."/>
            <person name="Sonstegard T.S."/>
            <person name="Stadler P.F."/>
            <person name="Tafer H."/>
            <person name="Tu Z.J."/>
            <person name="Van Tassell C.P."/>
            <person name="Vilella A.J."/>
            <person name="Williams K.P."/>
            <person name="Yorke J.A."/>
            <person name="Zhang L."/>
            <person name="Zhang H.B."/>
            <person name="Zhang X."/>
            <person name="Zhang Y."/>
            <person name="Reed K.M."/>
        </authorList>
    </citation>
    <scope>NUCLEOTIDE SEQUENCE [LARGE SCALE GENOMIC DNA]</scope>
</reference>
<organism evidence="1 2">
    <name type="scientific">Meleagris gallopavo</name>
    <name type="common">Wild turkey</name>
    <dbReference type="NCBI Taxonomy" id="9103"/>
    <lineage>
        <taxon>Eukaryota</taxon>
        <taxon>Metazoa</taxon>
        <taxon>Chordata</taxon>
        <taxon>Craniata</taxon>
        <taxon>Vertebrata</taxon>
        <taxon>Euteleostomi</taxon>
        <taxon>Archelosauria</taxon>
        <taxon>Archosauria</taxon>
        <taxon>Dinosauria</taxon>
        <taxon>Saurischia</taxon>
        <taxon>Theropoda</taxon>
        <taxon>Coelurosauria</taxon>
        <taxon>Aves</taxon>
        <taxon>Neognathae</taxon>
        <taxon>Galloanserae</taxon>
        <taxon>Galliformes</taxon>
        <taxon>Phasianidae</taxon>
        <taxon>Meleagridinae</taxon>
        <taxon>Meleagris</taxon>
    </lineage>
</organism>
<protein>
    <recommendedName>
        <fullName evidence="3">Mediator of RNA polymerase II transcription subunit 23</fullName>
    </recommendedName>
</protein>
<evidence type="ECO:0000313" key="2">
    <source>
        <dbReference type="Proteomes" id="UP000001645"/>
    </source>
</evidence>
<reference evidence="1" key="2">
    <citation type="submission" date="2025-08" db="UniProtKB">
        <authorList>
            <consortium name="Ensembl"/>
        </authorList>
    </citation>
    <scope>IDENTIFICATION</scope>
</reference>
<name>A0A803XSP4_MELGA</name>
<evidence type="ECO:0008006" key="3">
    <source>
        <dbReference type="Google" id="ProtNLM"/>
    </source>
</evidence>
<accession>A0A803XSP4</accession>
<dbReference type="GeneTree" id="ENSGT00990000210340"/>
<dbReference type="InterPro" id="IPR021629">
    <property type="entry name" value="Mediator_Med23"/>
</dbReference>
<keyword evidence="2" id="KW-1185">Reference proteome</keyword>
<dbReference type="InParanoid" id="A0A803XSP4"/>
<dbReference type="Ensembl" id="ENSMGAT00000025961.1">
    <property type="protein sequence ID" value="ENSMGAP00000022540.1"/>
    <property type="gene ID" value="ENSMGAG00000021794.1"/>
</dbReference>
<dbReference type="AlphaFoldDB" id="A0A803XSP4"/>
<sequence>MVPMETQLQSIFEEVVKTEVIEEAFPGMFMDTPEDERTKLVSCLSAFRQFWSSLSQVKISFFSSTYFWGAVEGKMGV</sequence>
<dbReference type="Proteomes" id="UP000001645">
    <property type="component" value="Chromosome 2"/>
</dbReference>